<evidence type="ECO:0000256" key="1">
    <source>
        <dbReference type="SAM" id="MobiDB-lite"/>
    </source>
</evidence>
<feature type="region of interest" description="Disordered" evidence="1">
    <location>
        <begin position="223"/>
        <end position="247"/>
    </location>
</feature>
<organism evidence="2 3">
    <name type="scientific">Coccidioides posadasii RMSCC 3488</name>
    <dbReference type="NCBI Taxonomy" id="454284"/>
    <lineage>
        <taxon>Eukaryota</taxon>
        <taxon>Fungi</taxon>
        <taxon>Dikarya</taxon>
        <taxon>Ascomycota</taxon>
        <taxon>Pezizomycotina</taxon>
        <taxon>Eurotiomycetes</taxon>
        <taxon>Eurotiomycetidae</taxon>
        <taxon>Onygenales</taxon>
        <taxon>Onygenaceae</taxon>
        <taxon>Coccidioides</taxon>
    </lineage>
</organism>
<sequence length="828" mass="91060">MPTMLPIPERVSSISASSGELSSHLSRRNTSSRVNLLSETPNHDSQLRSETFLARINKRNPQESHLPQPEEGEYYRDGNGDGINAADSIKGGYLTERELSQRASSPLLGQTYKRNHHAGLSSFHAIPKPLRPSESSSTLRSIYDHPSSLPSYKTSASSHSDVSLRNNFQTVTQPAPDMMTGHDINAGQKERRKSLKAKRRPPMIDLSKLFPRPRDTAVSLLSPHRLTTSPSPVSLHSDASATKPSKINRIYNGNKLTKRPRARDAAEMRLRLRKEKLQREEQEHEQDQGYYGERQRLYQDQRREFQPEITLGPTLSQRRKYDGWRDPTKYRHRTGPDWFDGPEGQVSDDDEDSVIGEQEAQNTVPAMLAALQEVSRPRHSSFSSGGPSLYRSNLSRSSSQIMPASSNSSTIKRAPSSQDLSSGHVYHPTPMLDGNPTGSQPGRNAIPANRGPTKSQNGGAVMRRPSKLSLNSKNLNESSMLCLSSSEDDEDEDDDREDATSSYVNRTVLRDSIATLDEGAEICTAQAIETRSHFSIKRVPTGHSVRTRTTRSTAPTSQNNSAASSVISSNRSRSGSVSWSSQIPSISEPATSPSLHPSTAQSLDSRRPGSKSQSNKQNAPPSNRRSRFMAVTRQEEYLLELIRRNKGSIPTNLFTEAELSGPEPEGKVHHAHRPTSAYNSDVSFLKLSPGIPPRGKPRFHADTSTLSDGGSLAVSDPGDALTEHSGASPRTSLVHSDTFSSPSTGLGSPLTPTLPTIQRLPSRKSHRSQFPTAIQEERRHSRTRTDSSSAIVFDGDENGGNDTEQSVDLPIWALGWSNNEPSNVAVVH</sequence>
<feature type="region of interest" description="Disordered" evidence="1">
    <location>
        <begin position="172"/>
        <end position="199"/>
    </location>
</feature>
<name>A0A0J6F779_COCPO</name>
<dbReference type="EMBL" id="DS268109">
    <property type="protein sequence ID" value="KMM64794.1"/>
    <property type="molecule type" value="Genomic_DNA"/>
</dbReference>
<feature type="compositionally biased region" description="Acidic residues" evidence="1">
    <location>
        <begin position="486"/>
        <end position="497"/>
    </location>
</feature>
<feature type="compositionally biased region" description="Polar residues" evidence="1">
    <location>
        <begin position="400"/>
        <end position="421"/>
    </location>
</feature>
<feature type="compositionally biased region" description="Basic and acidic residues" evidence="1">
    <location>
        <begin position="775"/>
        <end position="785"/>
    </location>
</feature>
<evidence type="ECO:0000313" key="3">
    <source>
        <dbReference type="Proteomes" id="UP000054567"/>
    </source>
</evidence>
<feature type="compositionally biased region" description="Polar residues" evidence="1">
    <location>
        <begin position="588"/>
        <end position="603"/>
    </location>
</feature>
<gene>
    <name evidence="2" type="ORF">CPAG_01146</name>
</gene>
<dbReference type="OrthoDB" id="5244050at2759"/>
<feature type="compositionally biased region" description="Polar residues" evidence="1">
    <location>
        <begin position="728"/>
        <end position="756"/>
    </location>
</feature>
<feature type="compositionally biased region" description="Low complexity" evidence="1">
    <location>
        <begin position="467"/>
        <end position="485"/>
    </location>
</feature>
<reference evidence="3" key="3">
    <citation type="journal article" date="2010" name="Genome Res.">
        <title>Population genomic sequencing of Coccidioides fungi reveals recent hybridization and transposon control.</title>
        <authorList>
            <person name="Neafsey D.E."/>
            <person name="Barker B.M."/>
            <person name="Sharpton T.J."/>
            <person name="Stajich J.E."/>
            <person name="Park D.J."/>
            <person name="Whiston E."/>
            <person name="Hung C.-Y."/>
            <person name="McMahan C."/>
            <person name="White J."/>
            <person name="Sykes S."/>
            <person name="Heiman D."/>
            <person name="Young S."/>
            <person name="Zeng Q."/>
            <person name="Abouelleil A."/>
            <person name="Aftuck L."/>
            <person name="Bessette D."/>
            <person name="Brown A."/>
            <person name="FitzGerald M."/>
            <person name="Lui A."/>
            <person name="Macdonald J.P."/>
            <person name="Priest M."/>
            <person name="Orbach M.J."/>
            <person name="Galgiani J.N."/>
            <person name="Kirkland T.N."/>
            <person name="Cole G.T."/>
            <person name="Birren B.W."/>
            <person name="Henn M.R."/>
            <person name="Taylor J.W."/>
            <person name="Rounsley S.D."/>
        </authorList>
    </citation>
    <scope>NUCLEOTIDE SEQUENCE [LARGE SCALE GENOMIC DNA]</scope>
    <source>
        <strain evidence="3">RMSCC 3488</strain>
    </source>
</reference>
<feature type="compositionally biased region" description="Basic residues" evidence="1">
    <location>
        <begin position="190"/>
        <end position="199"/>
    </location>
</feature>
<proteinExistence type="predicted"/>
<reference evidence="3" key="2">
    <citation type="journal article" date="2009" name="Genome Res.">
        <title>Comparative genomic analyses of the human fungal pathogens Coccidioides and their relatives.</title>
        <authorList>
            <person name="Sharpton T.J."/>
            <person name="Stajich J.E."/>
            <person name="Rounsley S.D."/>
            <person name="Gardner M.J."/>
            <person name="Wortman J.R."/>
            <person name="Jordar V.S."/>
            <person name="Maiti R."/>
            <person name="Kodira C.D."/>
            <person name="Neafsey D.E."/>
            <person name="Zeng Q."/>
            <person name="Hung C.-Y."/>
            <person name="McMahan C."/>
            <person name="Muszewska A."/>
            <person name="Grynberg M."/>
            <person name="Mandel M.A."/>
            <person name="Kellner E.M."/>
            <person name="Barker B.M."/>
            <person name="Galgiani J.N."/>
            <person name="Orbach M.J."/>
            <person name="Kirkland T.N."/>
            <person name="Cole G.T."/>
            <person name="Henn M.R."/>
            <person name="Birren B.W."/>
            <person name="Taylor J.W."/>
        </authorList>
    </citation>
    <scope>NUCLEOTIDE SEQUENCE [LARGE SCALE GENOMIC DNA]</scope>
    <source>
        <strain evidence="3">RMSCC 3488</strain>
    </source>
</reference>
<accession>A0A0J6F779</accession>
<feature type="region of interest" description="Disordered" evidence="1">
    <location>
        <begin position="375"/>
        <end position="503"/>
    </location>
</feature>
<feature type="compositionally biased region" description="Polar residues" evidence="1">
    <location>
        <begin position="28"/>
        <end position="40"/>
    </location>
</feature>
<feature type="compositionally biased region" description="Low complexity" evidence="1">
    <location>
        <begin position="388"/>
        <end position="399"/>
    </location>
</feature>
<feature type="region of interest" description="Disordered" evidence="1">
    <location>
        <begin position="656"/>
        <end position="675"/>
    </location>
</feature>
<feature type="compositionally biased region" description="Low complexity" evidence="1">
    <location>
        <begin position="12"/>
        <end position="24"/>
    </location>
</feature>
<dbReference type="Proteomes" id="UP000054567">
    <property type="component" value="Unassembled WGS sequence"/>
</dbReference>
<reference evidence="2 3" key="1">
    <citation type="submission" date="2007-06" db="EMBL/GenBank/DDBJ databases">
        <title>The Genome Sequence of Coccidioides posadasii RMSCC_3488.</title>
        <authorList>
            <consortium name="Coccidioides Genome Resources Consortium"/>
            <consortium name="The Broad Institute Genome Sequencing Platform"/>
            <person name="Henn M.R."/>
            <person name="Sykes S."/>
            <person name="Young S."/>
            <person name="Jaffe D."/>
            <person name="Berlin A."/>
            <person name="Alvarez P."/>
            <person name="Butler J."/>
            <person name="Gnerre S."/>
            <person name="Grabherr M."/>
            <person name="Mauceli E."/>
            <person name="Brockman W."/>
            <person name="Kodira C."/>
            <person name="Alvarado L."/>
            <person name="Zeng Q."/>
            <person name="Crawford M."/>
            <person name="Antoine C."/>
            <person name="Devon K."/>
            <person name="Galgiani J."/>
            <person name="Orsborn K."/>
            <person name="Lewis M.L."/>
            <person name="Nusbaum C."/>
            <person name="Galagan J."/>
            <person name="Birren B."/>
        </authorList>
    </citation>
    <scope>NUCLEOTIDE SEQUENCE [LARGE SCALE GENOMIC DNA]</scope>
    <source>
        <strain evidence="2 3">RMSCC 3488</strain>
    </source>
</reference>
<feature type="compositionally biased region" description="Polar residues" evidence="1">
    <location>
        <begin position="225"/>
        <end position="245"/>
    </location>
</feature>
<protein>
    <submittedName>
        <fullName evidence="2">Uncharacterized protein</fullName>
    </submittedName>
</protein>
<dbReference type="AlphaFoldDB" id="A0A0J6F779"/>
<feature type="region of interest" description="Disordered" evidence="1">
    <location>
        <begin position="686"/>
        <end position="805"/>
    </location>
</feature>
<feature type="compositionally biased region" description="Low complexity" evidence="1">
    <location>
        <begin position="550"/>
        <end position="587"/>
    </location>
</feature>
<dbReference type="VEuPathDB" id="FungiDB:CPAG_01146"/>
<feature type="region of interest" description="Disordered" evidence="1">
    <location>
        <begin position="1"/>
        <end position="88"/>
    </location>
</feature>
<feature type="compositionally biased region" description="Polar residues" evidence="1">
    <location>
        <begin position="610"/>
        <end position="623"/>
    </location>
</feature>
<feature type="region of interest" description="Disordered" evidence="1">
    <location>
        <begin position="534"/>
        <end position="629"/>
    </location>
</feature>
<evidence type="ECO:0000313" key="2">
    <source>
        <dbReference type="EMBL" id="KMM64794.1"/>
    </source>
</evidence>